<evidence type="ECO:0000313" key="1">
    <source>
        <dbReference type="EMBL" id="BAQ23442.1"/>
    </source>
</evidence>
<name>A0A1L7LHG1_9STRE</name>
<dbReference type="EMBL" id="AP014612">
    <property type="protein sequence ID" value="BAQ23442.1"/>
    <property type="molecule type" value="Genomic_DNA"/>
</dbReference>
<organism evidence="1 2">
    <name type="scientific">Streptococcus troglodytae</name>
    <dbReference type="NCBI Taxonomy" id="1111760"/>
    <lineage>
        <taxon>Bacteria</taxon>
        <taxon>Bacillati</taxon>
        <taxon>Bacillota</taxon>
        <taxon>Bacilli</taxon>
        <taxon>Lactobacillales</taxon>
        <taxon>Streptococcaceae</taxon>
        <taxon>Streptococcus</taxon>
    </lineage>
</organism>
<reference evidence="1 2" key="1">
    <citation type="journal article" date="2016" name="Microbiol. Immunol.">
        <title>Complete genome sequence of Streptococcus troglodytae TKU31 isolated from the oral cavity of a chimpanzee (Pan troglodytes).</title>
        <authorList>
            <person name="Okamoto M."/>
            <person name="Naito M."/>
            <person name="Miyanohara M."/>
            <person name="Imai S."/>
            <person name="Nomura Y."/>
            <person name="Saito W."/>
            <person name="Momoi Y."/>
            <person name="Takada K."/>
            <person name="Miyabe-Nishiwaki T."/>
            <person name="Tomonaga M."/>
            <person name="Hanada N."/>
        </authorList>
    </citation>
    <scope>NUCLEOTIDE SEQUENCE [LARGE SCALE GENOMIC DNA]</scope>
    <source>
        <strain evidence="2">TKU 31</strain>
    </source>
</reference>
<proteinExistence type="predicted"/>
<evidence type="ECO:0000313" key="2">
    <source>
        <dbReference type="Proteomes" id="UP000217758"/>
    </source>
</evidence>
<keyword evidence="2" id="KW-1185">Reference proteome</keyword>
<dbReference type="AlphaFoldDB" id="A0A1L7LHG1"/>
<dbReference type="Proteomes" id="UP000217758">
    <property type="component" value="Chromosome"/>
</dbReference>
<gene>
    <name evidence="1" type="ORF">SRT_01810</name>
</gene>
<sequence length="67" mass="7940">MKSQEAHQCIFEGSSGLLRKRFKTARFWGREVYKGIKIEKKEKLLTKGRRADRIKKLSQKEAEPFEN</sequence>
<protein>
    <submittedName>
        <fullName evidence="1">Uncharacterized protein</fullName>
    </submittedName>
</protein>
<accession>A0A1L7LHG1</accession>
<dbReference type="KEGG" id="strg:SRT_01810"/>